<gene>
    <name evidence="1" type="ORF">RHMOL_Rhmol13G0218700</name>
</gene>
<proteinExistence type="predicted"/>
<evidence type="ECO:0000313" key="2">
    <source>
        <dbReference type="Proteomes" id="UP001062846"/>
    </source>
</evidence>
<comment type="caution">
    <text evidence="1">The sequence shown here is derived from an EMBL/GenBank/DDBJ whole genome shotgun (WGS) entry which is preliminary data.</text>
</comment>
<accession>A0ACC0LA95</accession>
<evidence type="ECO:0000313" key="1">
    <source>
        <dbReference type="EMBL" id="KAI8525282.1"/>
    </source>
</evidence>
<keyword evidence="2" id="KW-1185">Reference proteome</keyword>
<sequence>MRTTDDMVGLSSALSWTHKSPTCMHRNTSAAVLNAASEEANKISVLKPGYQPNLILEFFYPLPRIL</sequence>
<dbReference type="Proteomes" id="UP001062846">
    <property type="component" value="Chromosome 13"/>
</dbReference>
<organism evidence="1 2">
    <name type="scientific">Rhododendron molle</name>
    <name type="common">Chinese azalea</name>
    <name type="synonym">Azalea mollis</name>
    <dbReference type="NCBI Taxonomy" id="49168"/>
    <lineage>
        <taxon>Eukaryota</taxon>
        <taxon>Viridiplantae</taxon>
        <taxon>Streptophyta</taxon>
        <taxon>Embryophyta</taxon>
        <taxon>Tracheophyta</taxon>
        <taxon>Spermatophyta</taxon>
        <taxon>Magnoliopsida</taxon>
        <taxon>eudicotyledons</taxon>
        <taxon>Gunneridae</taxon>
        <taxon>Pentapetalae</taxon>
        <taxon>asterids</taxon>
        <taxon>Ericales</taxon>
        <taxon>Ericaceae</taxon>
        <taxon>Ericoideae</taxon>
        <taxon>Rhodoreae</taxon>
        <taxon>Rhododendron</taxon>
    </lineage>
</organism>
<name>A0ACC0LA95_RHOML</name>
<dbReference type="EMBL" id="CM046400">
    <property type="protein sequence ID" value="KAI8525282.1"/>
    <property type="molecule type" value="Genomic_DNA"/>
</dbReference>
<reference evidence="1" key="1">
    <citation type="submission" date="2022-02" db="EMBL/GenBank/DDBJ databases">
        <title>Plant Genome Project.</title>
        <authorList>
            <person name="Zhang R.-G."/>
        </authorList>
    </citation>
    <scope>NUCLEOTIDE SEQUENCE</scope>
    <source>
        <strain evidence="1">AT1</strain>
    </source>
</reference>
<protein>
    <submittedName>
        <fullName evidence="1">Uncharacterized protein</fullName>
    </submittedName>
</protein>